<keyword evidence="9 15" id="KW-0269">Exonuclease</keyword>
<feature type="region of interest" description="Disordered" evidence="16">
    <location>
        <begin position="65"/>
        <end position="130"/>
    </location>
</feature>
<dbReference type="PANTHER" id="PTHR10416:SF0">
    <property type="entry name" value="DNA POLYMERASE DELTA SUBUNIT 2"/>
    <property type="match status" value="1"/>
</dbReference>
<dbReference type="SUPFAM" id="SSF50249">
    <property type="entry name" value="Nucleic acid-binding proteins"/>
    <property type="match status" value="1"/>
</dbReference>
<dbReference type="InterPro" id="IPR004365">
    <property type="entry name" value="NA-bd_OB_tRNA"/>
</dbReference>
<keyword evidence="6 15" id="KW-0235">DNA replication</keyword>
<dbReference type="Pfam" id="PF01336">
    <property type="entry name" value="tRNA_anti-codon"/>
    <property type="match status" value="1"/>
</dbReference>
<keyword evidence="8 15" id="KW-0378">Hydrolase</keyword>
<evidence type="ECO:0000256" key="5">
    <source>
        <dbReference type="ARBA" id="ARBA00022695"/>
    </source>
</evidence>
<evidence type="ECO:0000256" key="15">
    <source>
        <dbReference type="HAMAP-Rule" id="MF_00325"/>
    </source>
</evidence>
<gene>
    <name evidence="15" type="primary">polB</name>
    <name evidence="19" type="ORF">WOA13_11320</name>
</gene>
<dbReference type="InterPro" id="IPR024826">
    <property type="entry name" value="DNA_pol_delta/II_ssu"/>
</dbReference>
<dbReference type="InterPro" id="IPR011149">
    <property type="entry name" value="Pol2_small_arc"/>
</dbReference>
<dbReference type="PANTHER" id="PTHR10416">
    <property type="entry name" value="DNA POLYMERASE DELTA SUBUNIT 2"/>
    <property type="match status" value="1"/>
</dbReference>
<evidence type="ECO:0000256" key="13">
    <source>
        <dbReference type="ARBA" id="ARBA00024817"/>
    </source>
</evidence>
<evidence type="ECO:0000256" key="4">
    <source>
        <dbReference type="ARBA" id="ARBA00022679"/>
    </source>
</evidence>
<evidence type="ECO:0000256" key="1">
    <source>
        <dbReference type="ARBA" id="ARBA00000563"/>
    </source>
</evidence>
<feature type="compositionally biased region" description="Polar residues" evidence="16">
    <location>
        <begin position="100"/>
        <end position="130"/>
    </location>
</feature>
<keyword evidence="10 15" id="KW-0239">DNA-directed DNA polymerase</keyword>
<dbReference type="InterPro" id="IPR012340">
    <property type="entry name" value="NA-bd_OB-fold"/>
</dbReference>
<dbReference type="EC" id="3.1.11.1" evidence="15"/>
<feature type="domain" description="DNA polymerase alpha/delta/epsilon subunit B" evidence="18">
    <location>
        <begin position="314"/>
        <end position="516"/>
    </location>
</feature>
<comment type="caution">
    <text evidence="19">The sequence shown here is derived from an EMBL/GenBank/DDBJ whole genome shotgun (WGS) entry which is preliminary data.</text>
</comment>
<accession>A0ABU9KVH9</accession>
<dbReference type="InterPro" id="IPR029052">
    <property type="entry name" value="Metallo-depent_PP-like"/>
</dbReference>
<evidence type="ECO:0000256" key="12">
    <source>
        <dbReference type="ARBA" id="ARBA00023268"/>
    </source>
</evidence>
<dbReference type="Gene3D" id="3.60.21.50">
    <property type="match status" value="1"/>
</dbReference>
<keyword evidence="20" id="KW-1185">Reference proteome</keyword>
<dbReference type="HAMAP" id="MF_00325">
    <property type="entry name" value="DNApol_II_A_arch"/>
    <property type="match status" value="1"/>
</dbReference>
<proteinExistence type="inferred from homology"/>
<reference evidence="19 20" key="1">
    <citation type="submission" date="2024-04" db="EMBL/GenBank/DDBJ databases">
        <title>Methanococcoides sp. LMO-2.</title>
        <authorList>
            <person name="Liang L."/>
        </authorList>
    </citation>
    <scope>NUCLEOTIDE SEQUENCE [LARGE SCALE GENOMIC DNA]</scope>
    <source>
        <strain evidence="19 20">LMO-2</strain>
    </source>
</reference>
<evidence type="ECO:0000256" key="3">
    <source>
        <dbReference type="ARBA" id="ARBA00011315"/>
    </source>
</evidence>
<dbReference type="PIRSF" id="PIRSF000803">
    <property type="entry name" value="Arc_Pol2_small"/>
    <property type="match status" value="1"/>
</dbReference>
<keyword evidence="5 15" id="KW-0548">Nucleotidyltransferase</keyword>
<evidence type="ECO:0000259" key="18">
    <source>
        <dbReference type="Pfam" id="PF04042"/>
    </source>
</evidence>
<dbReference type="Pfam" id="PF04042">
    <property type="entry name" value="DNA_pol_E_B"/>
    <property type="match status" value="1"/>
</dbReference>
<organism evidence="19 20">
    <name type="scientific">Methanococcoides cohabitans</name>
    <dbReference type="NCBI Taxonomy" id="3136559"/>
    <lineage>
        <taxon>Archaea</taxon>
        <taxon>Methanobacteriati</taxon>
        <taxon>Methanobacteriota</taxon>
        <taxon>Stenosarchaea group</taxon>
        <taxon>Methanomicrobia</taxon>
        <taxon>Methanosarcinales</taxon>
        <taxon>Methanosarcinaceae</taxon>
        <taxon>Methanococcoides</taxon>
    </lineage>
</organism>
<comment type="similarity">
    <text evidence="2 15">Belongs to the DNA polymerase delta/II small subunit family.</text>
</comment>
<dbReference type="CDD" id="cd04490">
    <property type="entry name" value="PolII_SU_OBF"/>
    <property type="match status" value="1"/>
</dbReference>
<evidence type="ECO:0000256" key="8">
    <source>
        <dbReference type="ARBA" id="ARBA00022801"/>
    </source>
</evidence>
<dbReference type="NCBIfam" id="NF003118">
    <property type="entry name" value="PRK04036.1-3"/>
    <property type="match status" value="1"/>
</dbReference>
<evidence type="ECO:0000256" key="16">
    <source>
        <dbReference type="SAM" id="MobiDB-lite"/>
    </source>
</evidence>
<evidence type="ECO:0000256" key="14">
    <source>
        <dbReference type="ARBA" id="ARBA00049244"/>
    </source>
</evidence>
<comment type="catalytic activity">
    <reaction evidence="14 15">
        <text>DNA(n) + a 2'-deoxyribonucleoside 5'-triphosphate = DNA(n+1) + diphosphate</text>
        <dbReference type="Rhea" id="RHEA:22508"/>
        <dbReference type="Rhea" id="RHEA-COMP:17339"/>
        <dbReference type="Rhea" id="RHEA-COMP:17340"/>
        <dbReference type="ChEBI" id="CHEBI:33019"/>
        <dbReference type="ChEBI" id="CHEBI:61560"/>
        <dbReference type="ChEBI" id="CHEBI:173112"/>
        <dbReference type="EC" id="2.7.7.7"/>
    </reaction>
</comment>
<keyword evidence="12 15" id="KW-0511">Multifunctional enzyme</keyword>
<sequence length="570" mass="62564">MREIDVQEAFLEAGYQISPEAADLIVSHSLPEDLVCYVLEHVDESIFVIEAEHIDVLSFESECGTTLKDGSGKSPEQLTEASPQITVSSQGISEEKTSDPVASSSTITPGTTSVMNSPASPRSKKYSSSFPVGYGSGGGIDRSTGAGTNGNGAGNNINIMSDITDMSTCVGEYMEFVQYFRNRYSKLSDLIRGRITARPIESLNKNRKHGGGLRRSGGGDYSEVSIIGMVSEVRSTANGHKMLQLEDPTGSFLVLVHQAEKDLFEEASKIILDEVIGVTGSLTNDGSLIVAKKIILPDLPNISHRREGTWGKAVFTSDVHIGSSTFLEEEWCNFLDFLNGKSDNEQMRELSKDIRFLVIAGDLVDGIGIFPGQEHELDILDIYDQYAKAAEYFSQVPEHIQIIISPGNHDAVRQAEPQPRFPERITSLFEDRVIFVGNPALVDLDGVQVLMYHGRSIDDLVASVPGVSYQEPEKAMIEMLKRRHLSPIYGSRVSIAPEKQDHFVIDPVPDILHCGHVHTIGIGRYKNVLAINSGTWQSQTEFQKRVNVMPTPAQVPLVDLSTLKTSLLHF</sequence>
<evidence type="ECO:0000259" key="17">
    <source>
        <dbReference type="Pfam" id="PF01336"/>
    </source>
</evidence>
<dbReference type="EMBL" id="JBCAUS010000007">
    <property type="protein sequence ID" value="MEL4306406.1"/>
    <property type="molecule type" value="Genomic_DNA"/>
</dbReference>
<evidence type="ECO:0000313" key="20">
    <source>
        <dbReference type="Proteomes" id="UP001396646"/>
    </source>
</evidence>
<dbReference type="NCBIfam" id="NF003120">
    <property type="entry name" value="PRK04036.1-5"/>
    <property type="match status" value="1"/>
</dbReference>
<evidence type="ECO:0000256" key="6">
    <source>
        <dbReference type="ARBA" id="ARBA00022705"/>
    </source>
</evidence>
<comment type="function">
    <text evidence="13 15">Possesses two activities: a DNA synthesis (polymerase) and an exonucleolytic activity that degrades single-stranded DNA in the 3' to 5' direction. Has a template-primer preference which is characteristic of a replicative DNA polymerase.</text>
</comment>
<feature type="compositionally biased region" description="Polar residues" evidence="16">
    <location>
        <begin position="74"/>
        <end position="92"/>
    </location>
</feature>
<evidence type="ECO:0000256" key="11">
    <source>
        <dbReference type="ARBA" id="ARBA00023125"/>
    </source>
</evidence>
<keyword evidence="11 15" id="KW-0238">DNA-binding</keyword>
<name>A0ABU9KVH9_9EURY</name>
<dbReference type="EC" id="2.7.7.7" evidence="15"/>
<evidence type="ECO:0000256" key="10">
    <source>
        <dbReference type="ARBA" id="ARBA00022932"/>
    </source>
</evidence>
<comment type="catalytic activity">
    <reaction evidence="1 15">
        <text>Exonucleolytic cleavage in the 3'- to 5'-direction to yield nucleoside 5'-phosphates.</text>
        <dbReference type="EC" id="3.1.11.1"/>
    </reaction>
</comment>
<dbReference type="SUPFAM" id="SSF56300">
    <property type="entry name" value="Metallo-dependent phosphatases"/>
    <property type="match status" value="1"/>
</dbReference>
<dbReference type="RefSeq" id="WP_342128001.1">
    <property type="nucleotide sequence ID" value="NZ_JBCAUS010000007.1"/>
</dbReference>
<dbReference type="InterPro" id="IPR007185">
    <property type="entry name" value="DNA_pol_a/d/e_bsu"/>
</dbReference>
<dbReference type="GO" id="GO:0003887">
    <property type="term" value="F:DNA-directed DNA polymerase activity"/>
    <property type="evidence" value="ECO:0007669"/>
    <property type="project" value="UniProtKB-KW"/>
</dbReference>
<dbReference type="Proteomes" id="UP001396646">
    <property type="component" value="Unassembled WGS sequence"/>
</dbReference>
<dbReference type="CDD" id="cd07386">
    <property type="entry name" value="MPP_DNA_pol_II_small_archeal_C"/>
    <property type="match status" value="1"/>
</dbReference>
<dbReference type="NCBIfam" id="NF003116">
    <property type="entry name" value="PRK04036.1-1"/>
    <property type="match status" value="1"/>
</dbReference>
<feature type="domain" description="OB" evidence="17">
    <location>
        <begin position="224"/>
        <end position="285"/>
    </location>
</feature>
<protein>
    <recommendedName>
        <fullName evidence="15">DNA polymerase II small subunit</fullName>
        <shortName evidence="15">Pol II</shortName>
        <ecNumber evidence="15">2.7.7.7</ecNumber>
    </recommendedName>
    <alternativeName>
        <fullName evidence="15">Exodeoxyribonuclease small subunit</fullName>
        <ecNumber evidence="15">3.1.11.1</ecNumber>
    </alternativeName>
</protein>
<evidence type="ECO:0000256" key="2">
    <source>
        <dbReference type="ARBA" id="ARBA00006035"/>
    </source>
</evidence>
<keyword evidence="7 15" id="KW-0540">Nuclease</keyword>
<evidence type="ECO:0000256" key="7">
    <source>
        <dbReference type="ARBA" id="ARBA00022722"/>
    </source>
</evidence>
<keyword evidence="4 15" id="KW-0808">Transferase</keyword>
<evidence type="ECO:0000256" key="9">
    <source>
        <dbReference type="ARBA" id="ARBA00022839"/>
    </source>
</evidence>
<evidence type="ECO:0000313" key="19">
    <source>
        <dbReference type="EMBL" id="MEL4306406.1"/>
    </source>
</evidence>
<comment type="subunit">
    <text evidence="3 15">Heterodimer of a large subunit and a small subunit.</text>
</comment>